<comment type="pathway">
    <text evidence="6">Photosynthesis; C4 acid pathway.</text>
</comment>
<reference evidence="9 10" key="1">
    <citation type="journal article" date="2016" name="G3 (Bethesda)">
        <title>First Draft Assembly and Annotation of the Genome of a California Endemic Oak Quercus lobata Nee (Fagaceae).</title>
        <authorList>
            <person name="Sork V.L."/>
            <person name="Fitz-Gibbon S.T."/>
            <person name="Puiu D."/>
            <person name="Crepeau M."/>
            <person name="Gugger P.F."/>
            <person name="Sherman R."/>
            <person name="Stevens K."/>
            <person name="Langley C.H."/>
            <person name="Pellegrini M."/>
            <person name="Salzberg S.L."/>
        </authorList>
    </citation>
    <scope>NUCLEOTIDE SEQUENCE [LARGE SCALE GENOMIC DNA]</scope>
    <source>
        <strain evidence="9 10">cv. SW786</strain>
    </source>
</reference>
<evidence type="ECO:0000256" key="5">
    <source>
        <dbReference type="ARBA" id="ARBA00022898"/>
    </source>
</evidence>
<dbReference type="PANTHER" id="PTHR11751:SF29">
    <property type="entry name" value="ALANINE TRANSAMINASE"/>
    <property type="match status" value="1"/>
</dbReference>
<evidence type="ECO:0000259" key="8">
    <source>
        <dbReference type="Pfam" id="PF00155"/>
    </source>
</evidence>
<dbReference type="Proteomes" id="UP000594261">
    <property type="component" value="Chromosome 5"/>
</dbReference>
<sequence>MPLRISYMLVMVFIADPNDIFLTDGASPAVHMMMQLLIKSENDGFLCPIPQYPLYPASIDLHDVWSFLVPYHLNEAIGCGLEVSSLKKQLEAAKSQGIIVRALVVINPRNPTGQVLGEENQCDIVEFCGEEGLVLLADEINKTILVFIHMKGLMWRDLSILNGSSLPNSVR</sequence>
<dbReference type="GO" id="GO:0042853">
    <property type="term" value="P:L-alanine catabolic process"/>
    <property type="evidence" value="ECO:0007669"/>
    <property type="project" value="UniProtKB-UniPathway"/>
</dbReference>
<evidence type="ECO:0000256" key="3">
    <source>
        <dbReference type="ARBA" id="ARBA00022576"/>
    </source>
</evidence>
<dbReference type="UniPathway" id="UPA00322"/>
<evidence type="ECO:0000256" key="1">
    <source>
        <dbReference type="ARBA" id="ARBA00001933"/>
    </source>
</evidence>
<dbReference type="PANTHER" id="PTHR11751">
    <property type="entry name" value="ALANINE AMINOTRANSFERASE"/>
    <property type="match status" value="1"/>
</dbReference>
<evidence type="ECO:0000256" key="6">
    <source>
        <dbReference type="ARBA" id="ARBA00025709"/>
    </source>
</evidence>
<dbReference type="Pfam" id="PF00155">
    <property type="entry name" value="Aminotran_1_2"/>
    <property type="match status" value="1"/>
</dbReference>
<protein>
    <recommendedName>
        <fullName evidence="8">Aminotransferase class I/classII large domain-containing protein</fullName>
    </recommendedName>
</protein>
<proteinExistence type="inferred from homology"/>
<dbReference type="EnsemblPlants" id="QL05p013355:mrna">
    <property type="protein sequence ID" value="QL05p013355:mrna"/>
    <property type="gene ID" value="QL05p013355"/>
</dbReference>
<dbReference type="UniPathway" id="UPA00528">
    <property type="reaction ID" value="UER00586"/>
</dbReference>
<dbReference type="GO" id="GO:0004021">
    <property type="term" value="F:L-alanine:2-oxoglutarate aminotransferase activity"/>
    <property type="evidence" value="ECO:0007669"/>
    <property type="project" value="TreeGrafter"/>
</dbReference>
<dbReference type="SUPFAM" id="SSF53383">
    <property type="entry name" value="PLP-dependent transferases"/>
    <property type="match status" value="1"/>
</dbReference>
<comment type="subunit">
    <text evidence="2">Homodimer.</text>
</comment>
<dbReference type="Gene3D" id="3.40.640.10">
    <property type="entry name" value="Type I PLP-dependent aspartate aminotransferase-like (Major domain)"/>
    <property type="match status" value="1"/>
</dbReference>
<reference evidence="9" key="2">
    <citation type="submission" date="2021-01" db="UniProtKB">
        <authorList>
            <consortium name="EnsemblPlants"/>
        </authorList>
    </citation>
    <scope>IDENTIFICATION</scope>
</reference>
<dbReference type="Gramene" id="QL05p013355:mrna">
    <property type="protein sequence ID" value="QL05p013355:mrna"/>
    <property type="gene ID" value="QL05p013355"/>
</dbReference>
<evidence type="ECO:0000256" key="7">
    <source>
        <dbReference type="ARBA" id="ARBA00025785"/>
    </source>
</evidence>
<dbReference type="EMBL" id="LRBV02000005">
    <property type="status" value="NOT_ANNOTATED_CDS"/>
    <property type="molecule type" value="Genomic_DNA"/>
</dbReference>
<dbReference type="AlphaFoldDB" id="A0A7N2LNE9"/>
<dbReference type="InParanoid" id="A0A7N2LNE9"/>
<feature type="domain" description="Aminotransferase class I/classII large" evidence="8">
    <location>
        <begin position="16"/>
        <end position="140"/>
    </location>
</feature>
<keyword evidence="3" id="KW-0032">Aminotransferase</keyword>
<evidence type="ECO:0000256" key="2">
    <source>
        <dbReference type="ARBA" id="ARBA00011738"/>
    </source>
</evidence>
<evidence type="ECO:0000256" key="4">
    <source>
        <dbReference type="ARBA" id="ARBA00022679"/>
    </source>
</evidence>
<comment type="similarity">
    <text evidence="7">Belongs to the class-I pyridoxal-phosphate-dependent aminotransferase family. Alanine aminotransferase subfamily.</text>
</comment>
<keyword evidence="10" id="KW-1185">Reference proteome</keyword>
<name>A0A7N2LNE9_QUELO</name>
<evidence type="ECO:0000313" key="10">
    <source>
        <dbReference type="Proteomes" id="UP000594261"/>
    </source>
</evidence>
<organism evidence="9 10">
    <name type="scientific">Quercus lobata</name>
    <name type="common">Valley oak</name>
    <dbReference type="NCBI Taxonomy" id="97700"/>
    <lineage>
        <taxon>Eukaryota</taxon>
        <taxon>Viridiplantae</taxon>
        <taxon>Streptophyta</taxon>
        <taxon>Embryophyta</taxon>
        <taxon>Tracheophyta</taxon>
        <taxon>Spermatophyta</taxon>
        <taxon>Magnoliopsida</taxon>
        <taxon>eudicotyledons</taxon>
        <taxon>Gunneridae</taxon>
        <taxon>Pentapetalae</taxon>
        <taxon>rosids</taxon>
        <taxon>fabids</taxon>
        <taxon>Fagales</taxon>
        <taxon>Fagaceae</taxon>
        <taxon>Quercus</taxon>
    </lineage>
</organism>
<dbReference type="InterPro" id="IPR004839">
    <property type="entry name" value="Aminotransferase_I/II_large"/>
</dbReference>
<keyword evidence="5" id="KW-0663">Pyridoxal phosphate</keyword>
<dbReference type="OMA" id="EENQCDI"/>
<dbReference type="InterPro" id="IPR045088">
    <property type="entry name" value="ALAT1/2-like"/>
</dbReference>
<dbReference type="InterPro" id="IPR015424">
    <property type="entry name" value="PyrdxlP-dep_Trfase"/>
</dbReference>
<accession>A0A7N2LNE9</accession>
<comment type="cofactor">
    <cofactor evidence="1">
        <name>pyridoxal 5'-phosphate</name>
        <dbReference type="ChEBI" id="CHEBI:597326"/>
    </cofactor>
</comment>
<keyword evidence="4" id="KW-0808">Transferase</keyword>
<evidence type="ECO:0000313" key="9">
    <source>
        <dbReference type="EnsemblPlants" id="QL05p013355:mrna"/>
    </source>
</evidence>
<dbReference type="GO" id="GO:0030170">
    <property type="term" value="F:pyridoxal phosphate binding"/>
    <property type="evidence" value="ECO:0007669"/>
    <property type="project" value="InterPro"/>
</dbReference>
<dbReference type="InterPro" id="IPR015421">
    <property type="entry name" value="PyrdxlP-dep_Trfase_major"/>
</dbReference>